<evidence type="ECO:0000256" key="6">
    <source>
        <dbReference type="SAM" id="Phobius"/>
    </source>
</evidence>
<organism evidence="8 9">
    <name type="scientific">Iamia majanohamensis</name>
    <dbReference type="NCBI Taxonomy" id="467976"/>
    <lineage>
        <taxon>Bacteria</taxon>
        <taxon>Bacillati</taxon>
        <taxon>Actinomycetota</taxon>
        <taxon>Acidimicrobiia</taxon>
        <taxon>Acidimicrobiales</taxon>
        <taxon>Iamiaceae</taxon>
        <taxon>Iamia</taxon>
    </lineage>
</organism>
<dbReference type="KEGG" id="ima:PO878_13860"/>
<feature type="domain" description="TM2" evidence="7">
    <location>
        <begin position="67"/>
        <end position="119"/>
    </location>
</feature>
<reference evidence="8" key="1">
    <citation type="submission" date="2023-01" db="EMBL/GenBank/DDBJ databases">
        <title>The diversity of Class Acidimicrobiia in South China Sea sediment environments and the proposal of Iamia marina sp. nov., a novel species of the genus Iamia.</title>
        <authorList>
            <person name="He Y."/>
            <person name="Tian X."/>
        </authorList>
    </citation>
    <scope>NUCLEOTIDE SEQUENCE</scope>
    <source>
        <strain evidence="8">DSM 19957</strain>
    </source>
</reference>
<keyword evidence="2 6" id="KW-0812">Transmembrane</keyword>
<protein>
    <submittedName>
        <fullName evidence="8">TM2 domain-containing protein</fullName>
    </submittedName>
</protein>
<evidence type="ECO:0000256" key="1">
    <source>
        <dbReference type="ARBA" id="ARBA00004141"/>
    </source>
</evidence>
<keyword evidence="4 6" id="KW-0472">Membrane</keyword>
<evidence type="ECO:0000256" key="2">
    <source>
        <dbReference type="ARBA" id="ARBA00022692"/>
    </source>
</evidence>
<feature type="transmembrane region" description="Helical" evidence="6">
    <location>
        <begin position="71"/>
        <end position="91"/>
    </location>
</feature>
<sequence>MSNVPPPSDPSNQPPPTAGAPSAPPPPPAGTSAGGAVPSASSTGSTGGILSATWMMNDASPPAGWAPKQKMVAGILGILLGAWGIHSFYMGNSKKGIIQIVATIVTCGILGFWGLIEGILILIGNDQAKTDAYGVPLAE</sequence>
<gene>
    <name evidence="8" type="ORF">PO878_13860</name>
</gene>
<feature type="compositionally biased region" description="Pro residues" evidence="5">
    <location>
        <begin position="1"/>
        <end position="29"/>
    </location>
</feature>
<evidence type="ECO:0000256" key="5">
    <source>
        <dbReference type="SAM" id="MobiDB-lite"/>
    </source>
</evidence>
<evidence type="ECO:0000256" key="4">
    <source>
        <dbReference type="ARBA" id="ARBA00023136"/>
    </source>
</evidence>
<feature type="transmembrane region" description="Helical" evidence="6">
    <location>
        <begin position="97"/>
        <end position="123"/>
    </location>
</feature>
<proteinExistence type="predicted"/>
<dbReference type="Proteomes" id="UP001216390">
    <property type="component" value="Chromosome"/>
</dbReference>
<keyword evidence="9" id="KW-1185">Reference proteome</keyword>
<comment type="subcellular location">
    <subcellularLocation>
        <location evidence="1">Membrane</location>
        <topology evidence="1">Multi-pass membrane protein</topology>
    </subcellularLocation>
</comment>
<evidence type="ECO:0000256" key="3">
    <source>
        <dbReference type="ARBA" id="ARBA00022989"/>
    </source>
</evidence>
<dbReference type="Pfam" id="PF05154">
    <property type="entry name" value="TM2"/>
    <property type="match status" value="1"/>
</dbReference>
<dbReference type="InterPro" id="IPR007829">
    <property type="entry name" value="TM2"/>
</dbReference>
<accession>A0AAE9Y387</accession>
<evidence type="ECO:0000313" key="8">
    <source>
        <dbReference type="EMBL" id="WCO65585.1"/>
    </source>
</evidence>
<dbReference type="AlphaFoldDB" id="A0AAE9Y387"/>
<feature type="compositionally biased region" description="Low complexity" evidence="5">
    <location>
        <begin position="30"/>
        <end position="44"/>
    </location>
</feature>
<feature type="region of interest" description="Disordered" evidence="5">
    <location>
        <begin position="1"/>
        <end position="45"/>
    </location>
</feature>
<evidence type="ECO:0000313" key="9">
    <source>
        <dbReference type="Proteomes" id="UP001216390"/>
    </source>
</evidence>
<keyword evidence="3 6" id="KW-1133">Transmembrane helix</keyword>
<dbReference type="GO" id="GO:0016020">
    <property type="term" value="C:membrane"/>
    <property type="evidence" value="ECO:0007669"/>
    <property type="project" value="UniProtKB-SubCell"/>
</dbReference>
<evidence type="ECO:0000259" key="7">
    <source>
        <dbReference type="Pfam" id="PF05154"/>
    </source>
</evidence>
<dbReference type="EMBL" id="CP116942">
    <property type="protein sequence ID" value="WCO65585.1"/>
    <property type="molecule type" value="Genomic_DNA"/>
</dbReference>
<name>A0AAE9Y387_9ACTN</name>
<dbReference type="RefSeq" id="WP_272735112.1">
    <property type="nucleotide sequence ID" value="NZ_CP116942.1"/>
</dbReference>